<dbReference type="OrthoDB" id="7057085at2"/>
<sequence>MKRLLPLLILLLIILILVPLLRDSQGPREPATGLPWQVEVTPDGYSRVFGLTLGRSTFREAIQRHGQDMELAIITDTGEDGSLELFYRRFMAGNFSGQMILTADLDRETLLGLRERAADSKVLDSGARQFTLDPEDLPTAYAATIGSITFIPAANIDAEVAQHRFGQPVERVRLSEQAEHLLYPQIGLDLILNQEGQEVLQYVAPRDFARLREPLQRAIESEPADR</sequence>
<comment type="caution">
    <text evidence="1">The sequence shown here is derived from an EMBL/GenBank/DDBJ whole genome shotgun (WGS) entry which is preliminary data.</text>
</comment>
<accession>A0A426QIC8</accession>
<dbReference type="EMBL" id="QZMU01000001">
    <property type="protein sequence ID" value="RRQ21503.1"/>
    <property type="molecule type" value="Genomic_DNA"/>
</dbReference>
<gene>
    <name evidence="1" type="ORF">D6C00_05825</name>
</gene>
<proteinExistence type="predicted"/>
<protein>
    <submittedName>
        <fullName evidence="1">Uncharacterized protein</fullName>
    </submittedName>
</protein>
<evidence type="ECO:0000313" key="2">
    <source>
        <dbReference type="Proteomes" id="UP000287798"/>
    </source>
</evidence>
<dbReference type="Proteomes" id="UP000287798">
    <property type="component" value="Unassembled WGS sequence"/>
</dbReference>
<keyword evidence="2" id="KW-1185">Reference proteome</keyword>
<evidence type="ECO:0000313" key="1">
    <source>
        <dbReference type="EMBL" id="RRQ21503.1"/>
    </source>
</evidence>
<dbReference type="AlphaFoldDB" id="A0A426QIC8"/>
<name>A0A426QIC8_9GAMM</name>
<dbReference type="RefSeq" id="WP_125180849.1">
    <property type="nucleotide sequence ID" value="NZ_QZMU01000001.1"/>
</dbReference>
<organism evidence="1 2">
    <name type="scientific">Thiohalobacter thiocyanaticus</name>
    <dbReference type="NCBI Taxonomy" id="585455"/>
    <lineage>
        <taxon>Bacteria</taxon>
        <taxon>Pseudomonadati</taxon>
        <taxon>Pseudomonadota</taxon>
        <taxon>Gammaproteobacteria</taxon>
        <taxon>Thiohalobacterales</taxon>
        <taxon>Thiohalobacteraceae</taxon>
        <taxon>Thiohalobacter</taxon>
    </lineage>
</organism>
<reference evidence="1 2" key="1">
    <citation type="journal article" date="2010" name="Int. J. Syst. Evol. Microbiol.">
        <title>Thiohalobacter thiocyanaticus gen. nov., sp. nov., a moderately halophilic, sulfur-oxidizing gammaproteobacterium from hypersaline lakes, that utilizes thiocyanate.</title>
        <authorList>
            <person name="Sorokin D.Y."/>
            <person name="Kovaleva O.L."/>
            <person name="Tourova T.P."/>
            <person name="Muyzer G."/>
        </authorList>
    </citation>
    <scope>NUCLEOTIDE SEQUENCE [LARGE SCALE GENOMIC DNA]</scope>
    <source>
        <strain evidence="1 2">Hrh1</strain>
    </source>
</reference>